<dbReference type="Gene3D" id="3.40.50.720">
    <property type="entry name" value="NAD(P)-binding Rossmann-like Domain"/>
    <property type="match status" value="1"/>
</dbReference>
<name>A0ABM5WMB8_9BURK</name>
<reference evidence="6" key="1">
    <citation type="submission" date="2015-12" db="EMBL/GenBank/DDBJ databases">
        <title>Complete genome sequence of Pandoraea norimbergensis DSM 11628.</title>
        <authorList>
            <person name="Ee R."/>
            <person name="Lim Y.-L."/>
            <person name="Yong D."/>
            <person name="Yin W.-F."/>
            <person name="Chan K.-G."/>
        </authorList>
    </citation>
    <scope>NUCLEOTIDE SEQUENCE [LARGE SCALE GENOMIC DNA]</scope>
    <source>
        <strain evidence="6">DSM 11628</strain>
    </source>
</reference>
<accession>A0ABM5WMB8</accession>
<dbReference type="InterPro" id="IPR051911">
    <property type="entry name" value="SDR_oxidoreductase"/>
</dbReference>
<dbReference type="RefSeq" id="WP_058378053.1">
    <property type="nucleotide sequence ID" value="NZ_CP013480.3"/>
</dbReference>
<gene>
    <name evidence="5" type="ORF">AT302_16535</name>
</gene>
<proteinExistence type="inferred from homology"/>
<dbReference type="Pfam" id="PF00106">
    <property type="entry name" value="adh_short"/>
    <property type="match status" value="1"/>
</dbReference>
<dbReference type="EMBL" id="CP013480">
    <property type="protein sequence ID" value="ALS61140.1"/>
    <property type="molecule type" value="Genomic_DNA"/>
</dbReference>
<evidence type="ECO:0000256" key="3">
    <source>
        <dbReference type="RuleBase" id="RU000363"/>
    </source>
</evidence>
<dbReference type="Proteomes" id="UP000060277">
    <property type="component" value="Chromosome"/>
</dbReference>
<evidence type="ECO:0000256" key="2">
    <source>
        <dbReference type="ARBA" id="ARBA00023002"/>
    </source>
</evidence>
<dbReference type="PANTHER" id="PTHR43976:SF16">
    <property type="entry name" value="SHORT-CHAIN DEHYDROGENASE_REDUCTASE FAMILY PROTEIN"/>
    <property type="match status" value="1"/>
</dbReference>
<dbReference type="PANTHER" id="PTHR43976">
    <property type="entry name" value="SHORT CHAIN DEHYDROGENASE"/>
    <property type="match status" value="1"/>
</dbReference>
<dbReference type="PRINTS" id="PR00080">
    <property type="entry name" value="SDRFAMILY"/>
</dbReference>
<keyword evidence="2" id="KW-0560">Oxidoreductase</keyword>
<dbReference type="InterPro" id="IPR036291">
    <property type="entry name" value="NAD(P)-bd_dom_sf"/>
</dbReference>
<dbReference type="SMART" id="SM00822">
    <property type="entry name" value="PKS_KR"/>
    <property type="match status" value="1"/>
</dbReference>
<sequence>MSEKVWFITGASRGFGRVWAEAALRRGDKVVATARSLADIEDLGIYGDAVLLLPLDVTNGDAVYGAVHRAHAHFGRLDVVLNNAGYGLFGMLEETSEAQARAQMETNFFGALWVMQAALPILRAQGHGHLLAVSSFAGVVTFPSASVYVASKWALDGMCDALSKEVAGFGIKVTLIEPGGYDTDWRGSSAQHVTKLDAYAELRGQLAAAMGNRKLGDPAATATAILAVVDADEPPLRLLLGAGTVDIATRTYQERIGVWQQWADVSAAAHGGAG</sequence>
<dbReference type="SUPFAM" id="SSF51735">
    <property type="entry name" value="NAD(P)-binding Rossmann-fold domains"/>
    <property type="match status" value="1"/>
</dbReference>
<feature type="domain" description="Ketoreductase" evidence="4">
    <location>
        <begin position="4"/>
        <end position="179"/>
    </location>
</feature>
<comment type="similarity">
    <text evidence="1 3">Belongs to the short-chain dehydrogenases/reductases (SDR) family.</text>
</comment>
<evidence type="ECO:0000313" key="6">
    <source>
        <dbReference type="Proteomes" id="UP000060277"/>
    </source>
</evidence>
<evidence type="ECO:0000313" key="5">
    <source>
        <dbReference type="EMBL" id="ALS61140.1"/>
    </source>
</evidence>
<protein>
    <submittedName>
        <fullName evidence="5">Short-chain dehydrogenase</fullName>
    </submittedName>
</protein>
<dbReference type="InterPro" id="IPR057326">
    <property type="entry name" value="KR_dom"/>
</dbReference>
<dbReference type="NCBIfam" id="NF006114">
    <property type="entry name" value="PRK08263.1"/>
    <property type="match status" value="1"/>
</dbReference>
<keyword evidence="6" id="KW-1185">Reference proteome</keyword>
<dbReference type="CDD" id="cd05374">
    <property type="entry name" value="17beta-HSD-like_SDR_c"/>
    <property type="match status" value="1"/>
</dbReference>
<dbReference type="PRINTS" id="PR00081">
    <property type="entry name" value="GDHRDH"/>
</dbReference>
<dbReference type="InterPro" id="IPR020904">
    <property type="entry name" value="Sc_DH/Rdtase_CS"/>
</dbReference>
<dbReference type="PROSITE" id="PS00061">
    <property type="entry name" value="ADH_SHORT"/>
    <property type="match status" value="1"/>
</dbReference>
<dbReference type="InterPro" id="IPR002347">
    <property type="entry name" value="SDR_fam"/>
</dbReference>
<evidence type="ECO:0000256" key="1">
    <source>
        <dbReference type="ARBA" id="ARBA00006484"/>
    </source>
</evidence>
<evidence type="ECO:0000259" key="4">
    <source>
        <dbReference type="SMART" id="SM00822"/>
    </source>
</evidence>
<organism evidence="5 6">
    <name type="scientific">Pandoraea norimbergensis</name>
    <dbReference type="NCBI Taxonomy" id="93219"/>
    <lineage>
        <taxon>Bacteria</taxon>
        <taxon>Pseudomonadati</taxon>
        <taxon>Pseudomonadota</taxon>
        <taxon>Betaproteobacteria</taxon>
        <taxon>Burkholderiales</taxon>
        <taxon>Burkholderiaceae</taxon>
        <taxon>Pandoraea</taxon>
    </lineage>
</organism>